<dbReference type="GO" id="GO:0005829">
    <property type="term" value="C:cytosol"/>
    <property type="evidence" value="ECO:0007669"/>
    <property type="project" value="TreeGrafter"/>
</dbReference>
<sequence>MYKSKLSINDTQKAIGIIKSVFPEYLAKELSLTRATSPLFVDPRTGLNDGLNGELPVSFSFKGDPTVVEVVHSLAKWKRYSLKHYQYPIGTGLYADMNAIRREEEVGPMHSYYVDQWDWEKAIDVKDRTYEYLQRVVRSIYAQVKRAEYRLKSEFDELSIKLPEKIQFISTQELEDLYPNLTPKEREHTHSRKVKAFFLTQVGWELKSGKVHDSRAFDYDDWNLNGDIIVYHPTLDKSIELSSMGIRVDAEAMRLQARKAHKLSFEDLMVKSPYHKSILEAKLPYSIGGGIGQSRLCMFLLEKAHVGEVQASYWPEKEILRAEKEGIFLL</sequence>
<dbReference type="EMBL" id="SNWN01000003">
    <property type="protein sequence ID" value="TDO22101.1"/>
    <property type="molecule type" value="Genomic_DNA"/>
</dbReference>
<keyword evidence="6" id="KW-0061">Asparagine biosynthesis</keyword>
<reference evidence="8 9" key="1">
    <citation type="submission" date="2019-03" db="EMBL/GenBank/DDBJ databases">
        <title>Genomic Encyclopedia of Archaeal and Bacterial Type Strains, Phase II (KMG-II): from individual species to whole genera.</title>
        <authorList>
            <person name="Goeker M."/>
        </authorList>
    </citation>
    <scope>NUCLEOTIDE SEQUENCE [LARGE SCALE GENOMIC DNA]</scope>
    <source>
        <strain evidence="8 9">ATCC 700618</strain>
    </source>
</reference>
<evidence type="ECO:0000313" key="9">
    <source>
        <dbReference type="Proteomes" id="UP000295518"/>
    </source>
</evidence>
<dbReference type="InterPro" id="IPR045864">
    <property type="entry name" value="aa-tRNA-synth_II/BPL/LPL"/>
</dbReference>
<keyword evidence="9" id="KW-1185">Reference proteome</keyword>
<comment type="caution">
    <text evidence="8">The sequence shown here is derived from an EMBL/GenBank/DDBJ whole genome shotgun (WGS) entry which is preliminary data.</text>
</comment>
<keyword evidence="2 8" id="KW-0436">Ligase</keyword>
<dbReference type="PANTHER" id="PTHR30073:SF5">
    <property type="entry name" value="ASPARTATE--AMMONIA LIGASE"/>
    <property type="match status" value="1"/>
</dbReference>
<dbReference type="GO" id="GO:0005524">
    <property type="term" value="F:ATP binding"/>
    <property type="evidence" value="ECO:0007669"/>
    <property type="project" value="UniProtKB-KW"/>
</dbReference>
<evidence type="ECO:0000256" key="6">
    <source>
        <dbReference type="ARBA" id="ARBA00022888"/>
    </source>
</evidence>
<keyword evidence="5" id="KW-0067">ATP-binding</keyword>
<keyword evidence="1" id="KW-0963">Cytoplasm</keyword>
<evidence type="ECO:0000256" key="1">
    <source>
        <dbReference type="ARBA" id="ARBA00022490"/>
    </source>
</evidence>
<evidence type="ECO:0000259" key="7">
    <source>
        <dbReference type="PROSITE" id="PS50862"/>
    </source>
</evidence>
<dbReference type="InterPro" id="IPR004618">
    <property type="entry name" value="AsnA"/>
</dbReference>
<keyword evidence="3" id="KW-0028">Amino-acid biosynthesis</keyword>
<dbReference type="PANTHER" id="PTHR30073">
    <property type="entry name" value="ASPARTATE--AMMONIA LIGASE"/>
    <property type="match status" value="1"/>
</dbReference>
<dbReference type="RefSeq" id="WP_094255029.1">
    <property type="nucleotide sequence ID" value="NZ_NNCE01000012.1"/>
</dbReference>
<evidence type="ECO:0000313" key="8">
    <source>
        <dbReference type="EMBL" id="TDO22101.1"/>
    </source>
</evidence>
<evidence type="ECO:0000256" key="3">
    <source>
        <dbReference type="ARBA" id="ARBA00022605"/>
    </source>
</evidence>
<evidence type="ECO:0000256" key="5">
    <source>
        <dbReference type="ARBA" id="ARBA00022840"/>
    </source>
</evidence>
<name>A0A4R6IJD2_9MOLU</name>
<organism evidence="8 9">
    <name type="scientific">Mycoplasma testudineum</name>
    <dbReference type="NCBI Taxonomy" id="244584"/>
    <lineage>
        <taxon>Bacteria</taxon>
        <taxon>Bacillati</taxon>
        <taxon>Mycoplasmatota</taxon>
        <taxon>Mollicutes</taxon>
        <taxon>Mycoplasmataceae</taxon>
        <taxon>Mycoplasma</taxon>
    </lineage>
</organism>
<dbReference type="PIRSF" id="PIRSF001555">
    <property type="entry name" value="Asp_ammon_ligase"/>
    <property type="match status" value="1"/>
</dbReference>
<gene>
    <name evidence="8" type="ORF">EI74_0045</name>
</gene>
<dbReference type="OrthoDB" id="9766088at2"/>
<dbReference type="Proteomes" id="UP000295518">
    <property type="component" value="Unassembled WGS sequence"/>
</dbReference>
<evidence type="ECO:0000256" key="4">
    <source>
        <dbReference type="ARBA" id="ARBA00022741"/>
    </source>
</evidence>
<feature type="domain" description="Aminoacyl-transfer RNA synthetases class-II family profile" evidence="7">
    <location>
        <begin position="98"/>
        <end position="315"/>
    </location>
</feature>
<dbReference type="Pfam" id="PF03590">
    <property type="entry name" value="AsnA"/>
    <property type="match status" value="1"/>
</dbReference>
<dbReference type="GO" id="GO:0004071">
    <property type="term" value="F:aspartate-ammonia ligase activity"/>
    <property type="evidence" value="ECO:0007669"/>
    <property type="project" value="InterPro"/>
</dbReference>
<dbReference type="Gene3D" id="3.30.930.10">
    <property type="entry name" value="Bira Bifunctional Protein, Domain 2"/>
    <property type="match status" value="1"/>
</dbReference>
<proteinExistence type="predicted"/>
<dbReference type="InterPro" id="IPR006195">
    <property type="entry name" value="aa-tRNA-synth_II"/>
</dbReference>
<accession>A0A4R6IJD2</accession>
<protein>
    <submittedName>
        <fullName evidence="8">Aspartate-ammonia ligase</fullName>
    </submittedName>
</protein>
<dbReference type="PROSITE" id="PS50862">
    <property type="entry name" value="AA_TRNA_LIGASE_II"/>
    <property type="match status" value="1"/>
</dbReference>
<dbReference type="SUPFAM" id="SSF55681">
    <property type="entry name" value="Class II aaRS and biotin synthetases"/>
    <property type="match status" value="1"/>
</dbReference>
<dbReference type="AlphaFoldDB" id="A0A4R6IJD2"/>
<evidence type="ECO:0000256" key="2">
    <source>
        <dbReference type="ARBA" id="ARBA00022598"/>
    </source>
</evidence>
<keyword evidence="4" id="KW-0547">Nucleotide-binding</keyword>
<dbReference type="GO" id="GO:0006529">
    <property type="term" value="P:asparagine biosynthetic process"/>
    <property type="evidence" value="ECO:0007669"/>
    <property type="project" value="UniProtKB-KW"/>
</dbReference>